<dbReference type="EMBL" id="LFJN01000026">
    <property type="protein sequence ID" value="KPI37133.1"/>
    <property type="molecule type" value="Genomic_DNA"/>
</dbReference>
<feature type="region of interest" description="Disordered" evidence="4">
    <location>
        <begin position="1"/>
        <end position="24"/>
    </location>
</feature>
<keyword evidence="3" id="KW-0347">Helicase</keyword>
<organism evidence="6 7">
    <name type="scientific">Cyphellophora attinorum</name>
    <dbReference type="NCBI Taxonomy" id="1664694"/>
    <lineage>
        <taxon>Eukaryota</taxon>
        <taxon>Fungi</taxon>
        <taxon>Dikarya</taxon>
        <taxon>Ascomycota</taxon>
        <taxon>Pezizomycotina</taxon>
        <taxon>Eurotiomycetes</taxon>
        <taxon>Chaetothyriomycetidae</taxon>
        <taxon>Chaetothyriales</taxon>
        <taxon>Cyphellophoraceae</taxon>
        <taxon>Cyphellophora</taxon>
    </lineage>
</organism>
<dbReference type="Pfam" id="PF08658">
    <property type="entry name" value="Rad54_N"/>
    <property type="match status" value="1"/>
</dbReference>
<comment type="similarity">
    <text evidence="2">Belongs to the SNF2/RAD54 helicase family.</text>
</comment>
<gene>
    <name evidence="6" type="ORF">AB675_3618</name>
</gene>
<evidence type="ECO:0000256" key="3">
    <source>
        <dbReference type="ARBA" id="ARBA00022806"/>
    </source>
</evidence>
<evidence type="ECO:0000256" key="2">
    <source>
        <dbReference type="ARBA" id="ARBA00007025"/>
    </source>
</evidence>
<comment type="caution">
    <text evidence="6">The sequence shown here is derived from an EMBL/GenBank/DDBJ whole genome shotgun (WGS) entry which is preliminary data.</text>
</comment>
<dbReference type="GeneID" id="28735565"/>
<feature type="region of interest" description="Disordered" evidence="4">
    <location>
        <begin position="38"/>
        <end position="84"/>
    </location>
</feature>
<name>A0A0N1H6S8_9EURO</name>
<evidence type="ECO:0000313" key="7">
    <source>
        <dbReference type="Proteomes" id="UP000038010"/>
    </source>
</evidence>
<dbReference type="Proteomes" id="UP000038010">
    <property type="component" value="Unassembled WGS sequence"/>
</dbReference>
<evidence type="ECO:0000313" key="6">
    <source>
        <dbReference type="EMBL" id="KPI37133.1"/>
    </source>
</evidence>
<evidence type="ECO:0000259" key="5">
    <source>
        <dbReference type="Pfam" id="PF08658"/>
    </source>
</evidence>
<dbReference type="GO" id="GO:0016817">
    <property type="term" value="F:hydrolase activity, acting on acid anhydrides"/>
    <property type="evidence" value="ECO:0007669"/>
    <property type="project" value="InterPro"/>
</dbReference>
<keyword evidence="3" id="KW-0067">ATP-binding</keyword>
<evidence type="ECO:0000256" key="1">
    <source>
        <dbReference type="ARBA" id="ARBA00004123"/>
    </source>
</evidence>
<reference evidence="6 7" key="1">
    <citation type="submission" date="2015-06" db="EMBL/GenBank/DDBJ databases">
        <title>Draft genome of the ant-associated black yeast Phialophora attae CBS 131958.</title>
        <authorList>
            <person name="Moreno L.F."/>
            <person name="Stielow B.J."/>
            <person name="de Hoog S."/>
            <person name="Vicente V.A."/>
            <person name="Weiss V.A."/>
            <person name="de Vries M."/>
            <person name="Cruz L.M."/>
            <person name="Souza E.M."/>
        </authorList>
    </citation>
    <scope>NUCLEOTIDE SEQUENCE [LARGE SCALE GENOMIC DNA]</scope>
    <source>
        <strain evidence="6 7">CBS 131958</strain>
    </source>
</reference>
<evidence type="ECO:0000256" key="4">
    <source>
        <dbReference type="SAM" id="MobiDB-lite"/>
    </source>
</evidence>
<sequence length="256" mass="28149">MIRPRPSLGSNHDKENIPPAQSGRLSINSAAALDRLVKPFRCPGSSSGRRKTEEPPRKRRKVNYAEEGNGQDDASGGYSADGDGESIQLKDKFPVFKPKDKDTIFRARFAVPLINKDAYDPSRAAPSLGMRKGVPFQNKPLHDPSGEFSIVLYDPTIDDKPDPTAVVTTDPAVKTLDAPLMHKSLAEILGIKKEVEGERPNVPVVIDPRLAKTLRPHQVEGVKFLYRATTGLIDENAKGCIMQMRWVSARLCSALL</sequence>
<dbReference type="STRING" id="1664694.A0A0N1H6S8"/>
<accession>A0A0N1H6S8</accession>
<dbReference type="VEuPathDB" id="FungiDB:AB675_3618"/>
<feature type="domain" description="Rad54 N-terminal" evidence="5">
    <location>
        <begin position="32"/>
        <end position="192"/>
    </location>
</feature>
<feature type="compositionally biased region" description="Low complexity" evidence="4">
    <location>
        <begin position="72"/>
        <end position="81"/>
    </location>
</feature>
<dbReference type="InterPro" id="IPR038718">
    <property type="entry name" value="SNF2-like_sf"/>
</dbReference>
<keyword evidence="3" id="KW-0547">Nucleotide-binding</keyword>
<dbReference type="GO" id="GO:0004386">
    <property type="term" value="F:helicase activity"/>
    <property type="evidence" value="ECO:0007669"/>
    <property type="project" value="UniProtKB-KW"/>
</dbReference>
<keyword evidence="3" id="KW-0378">Hydrolase</keyword>
<dbReference type="AlphaFoldDB" id="A0A0N1H6S8"/>
<dbReference type="Gene3D" id="3.40.50.10810">
    <property type="entry name" value="Tandem AAA-ATPase domain"/>
    <property type="match status" value="1"/>
</dbReference>
<dbReference type="InterPro" id="IPR013967">
    <property type="entry name" value="Rad54_N"/>
</dbReference>
<comment type="subcellular location">
    <subcellularLocation>
        <location evidence="1">Nucleus</location>
    </subcellularLocation>
</comment>
<keyword evidence="7" id="KW-1185">Reference proteome</keyword>
<dbReference type="RefSeq" id="XP_017997096.1">
    <property type="nucleotide sequence ID" value="XM_018143685.1"/>
</dbReference>
<protein>
    <submittedName>
        <fullName evidence="6">DNA repair protein rhp54</fullName>
    </submittedName>
</protein>
<dbReference type="GO" id="GO:0005634">
    <property type="term" value="C:nucleus"/>
    <property type="evidence" value="ECO:0007669"/>
    <property type="project" value="UniProtKB-SubCell"/>
</dbReference>
<dbReference type="OrthoDB" id="413460at2759"/>
<proteinExistence type="inferred from homology"/>